<evidence type="ECO:0000256" key="1">
    <source>
        <dbReference type="SAM" id="Coils"/>
    </source>
</evidence>
<evidence type="ECO:0000313" key="4">
    <source>
        <dbReference type="Proteomes" id="UP001165160"/>
    </source>
</evidence>
<gene>
    <name evidence="3" type="ORF">TrVE_jg7675</name>
</gene>
<feature type="compositionally biased region" description="Basic and acidic residues" evidence="2">
    <location>
        <begin position="216"/>
        <end position="230"/>
    </location>
</feature>
<feature type="coiled-coil region" evidence="1">
    <location>
        <begin position="518"/>
        <end position="577"/>
    </location>
</feature>
<evidence type="ECO:0000256" key="2">
    <source>
        <dbReference type="SAM" id="MobiDB-lite"/>
    </source>
</evidence>
<feature type="region of interest" description="Disordered" evidence="2">
    <location>
        <begin position="216"/>
        <end position="321"/>
    </location>
</feature>
<dbReference type="PANTHER" id="PTHR23330">
    <property type="entry name" value="P300 TRANSCRIPTIONAL COFACTOR JMY-RELATED"/>
    <property type="match status" value="1"/>
</dbReference>
<name>A0A9W7C197_9STRA</name>
<accession>A0A9W7C197</accession>
<reference evidence="4" key="1">
    <citation type="journal article" date="2023" name="Commun. Biol.">
        <title>Genome analysis of Parmales, the sister group of diatoms, reveals the evolutionary specialization of diatoms from phago-mixotrophs to photoautotrophs.</title>
        <authorList>
            <person name="Ban H."/>
            <person name="Sato S."/>
            <person name="Yoshikawa S."/>
            <person name="Yamada K."/>
            <person name="Nakamura Y."/>
            <person name="Ichinomiya M."/>
            <person name="Sato N."/>
            <person name="Blanc-Mathieu R."/>
            <person name="Endo H."/>
            <person name="Kuwata A."/>
            <person name="Ogata H."/>
        </authorList>
    </citation>
    <scope>NUCLEOTIDE SEQUENCE [LARGE SCALE GENOMIC DNA]</scope>
    <source>
        <strain evidence="4">NIES 3699</strain>
    </source>
</reference>
<feature type="compositionally biased region" description="Polar residues" evidence="2">
    <location>
        <begin position="469"/>
        <end position="492"/>
    </location>
</feature>
<dbReference type="AlphaFoldDB" id="A0A9W7C197"/>
<proteinExistence type="predicted"/>
<feature type="compositionally biased region" description="Low complexity" evidence="2">
    <location>
        <begin position="445"/>
        <end position="468"/>
    </location>
</feature>
<keyword evidence="1" id="KW-0175">Coiled coil</keyword>
<dbReference type="Proteomes" id="UP001165160">
    <property type="component" value="Unassembled WGS sequence"/>
</dbReference>
<feature type="compositionally biased region" description="Pro residues" evidence="2">
    <location>
        <begin position="265"/>
        <end position="282"/>
    </location>
</feature>
<feature type="coiled-coil region" evidence="1">
    <location>
        <begin position="133"/>
        <end position="160"/>
    </location>
</feature>
<keyword evidence="4" id="KW-1185">Reference proteome</keyword>
<dbReference type="PANTHER" id="PTHR23330:SF9">
    <property type="entry name" value="PROLINE-RICH PROTEIN 11"/>
    <property type="match status" value="1"/>
</dbReference>
<feature type="compositionally biased region" description="Polar residues" evidence="2">
    <location>
        <begin position="429"/>
        <end position="438"/>
    </location>
</feature>
<feature type="region of interest" description="Disordered" evidence="2">
    <location>
        <begin position="423"/>
        <end position="512"/>
    </location>
</feature>
<feature type="compositionally biased region" description="Basic residues" evidence="2">
    <location>
        <begin position="246"/>
        <end position="261"/>
    </location>
</feature>
<protein>
    <submittedName>
        <fullName evidence="3">Uncharacterized protein</fullName>
    </submittedName>
</protein>
<comment type="caution">
    <text evidence="3">The sequence shown here is derived from an EMBL/GenBank/DDBJ whole genome shotgun (WGS) entry which is preliminary data.</text>
</comment>
<dbReference type="GO" id="GO:0005737">
    <property type="term" value="C:cytoplasm"/>
    <property type="evidence" value="ECO:0007669"/>
    <property type="project" value="TreeGrafter"/>
</dbReference>
<evidence type="ECO:0000313" key="3">
    <source>
        <dbReference type="EMBL" id="GMH97402.1"/>
    </source>
</evidence>
<sequence length="588" mass="65096">MLSVTPSSTGDNNTAVLAAFKALQDRIRTLDRDRSEAASRAAQLRSELANRDHDSVAQREDFAKEEIDKLEMGRRDYDRLLTSKHQAEIDLARNEERRKAAVNAMNLEKNRAEDYKSEKAASEGKVALLHQRNASLIREIEAGKENLRQLKNVVAEAESDGEGRSSALEEQLQHIKASISDEDVLAQEMDAKLVRQEEFLKSVMSINEALVQSAHQSRESGLMERSHHASDSSASSIRRRMALEGKKKKKKKKKKIVRKRQPIPSYEPPPRAPPRASHPPAPPRRRRPAAPPPPPPRRRGENYVSEGPEIRTTRSSRLAAAAAQSKIDEMEGTLTLKERMKNANFGPVPFLPAPQKHSFNVLAVCSEAVRTEVGDLEYKVTHHKGSVSVVPSPPRNSTAHTPLQPRHTAGQAILRRGGGETTLEVSMPKLSSNLSTTPGRKEKSATTVTTTSTTTSTSTSTATSTATTPPQIKTTAKSTTPPFMTPNATTPMKTPKSKRSQRQEQQQQQLPPNLVELISSLEEEFEEMNDKYVGLLSRASTDTGSVKMAKKEDEVELKKVADAMEKKEEQMRMIRSAVIKSAVTQSDK</sequence>
<feature type="region of interest" description="Disordered" evidence="2">
    <location>
        <begin position="385"/>
        <end position="411"/>
    </location>
</feature>
<organism evidence="3 4">
    <name type="scientific">Triparma verrucosa</name>
    <dbReference type="NCBI Taxonomy" id="1606542"/>
    <lineage>
        <taxon>Eukaryota</taxon>
        <taxon>Sar</taxon>
        <taxon>Stramenopiles</taxon>
        <taxon>Ochrophyta</taxon>
        <taxon>Bolidophyceae</taxon>
        <taxon>Parmales</taxon>
        <taxon>Triparmaceae</taxon>
        <taxon>Triparma</taxon>
    </lineage>
</organism>
<dbReference type="EMBL" id="BRXX01000199">
    <property type="protein sequence ID" value="GMH97402.1"/>
    <property type="molecule type" value="Genomic_DNA"/>
</dbReference>